<feature type="transmembrane region" description="Helical" evidence="9">
    <location>
        <begin position="91"/>
        <end position="112"/>
    </location>
</feature>
<proteinExistence type="predicted"/>
<dbReference type="GO" id="GO:0000155">
    <property type="term" value="F:phosphorelay sensor kinase activity"/>
    <property type="evidence" value="ECO:0007669"/>
    <property type="project" value="InterPro"/>
</dbReference>
<dbReference type="Pfam" id="PF13426">
    <property type="entry name" value="PAS_9"/>
    <property type="match status" value="1"/>
</dbReference>
<dbReference type="InterPro" id="IPR036890">
    <property type="entry name" value="HATPase_C_sf"/>
</dbReference>
<evidence type="ECO:0000259" key="11">
    <source>
        <dbReference type="PROSITE" id="PS50112"/>
    </source>
</evidence>
<dbReference type="Proteomes" id="UP000017127">
    <property type="component" value="Unassembled WGS sequence"/>
</dbReference>
<dbReference type="InterPro" id="IPR003594">
    <property type="entry name" value="HATPase_dom"/>
</dbReference>
<dbReference type="InterPro" id="IPR029016">
    <property type="entry name" value="GAF-like_dom_sf"/>
</dbReference>
<keyword evidence="9" id="KW-0812">Transmembrane</keyword>
<evidence type="ECO:0000256" key="5">
    <source>
        <dbReference type="ARBA" id="ARBA00022777"/>
    </source>
</evidence>
<dbReference type="InterPro" id="IPR000700">
    <property type="entry name" value="PAS-assoc_C"/>
</dbReference>
<organism evidence="13 14">
    <name type="scientific">Lyngbya aestuarii BL J</name>
    <dbReference type="NCBI Taxonomy" id="1348334"/>
    <lineage>
        <taxon>Bacteria</taxon>
        <taxon>Bacillati</taxon>
        <taxon>Cyanobacteriota</taxon>
        <taxon>Cyanophyceae</taxon>
        <taxon>Oscillatoriophycideae</taxon>
        <taxon>Oscillatoriales</taxon>
        <taxon>Microcoleaceae</taxon>
        <taxon>Lyngbya</taxon>
    </lineage>
</organism>
<dbReference type="FunFam" id="1.10.287.130:FF:000070">
    <property type="entry name" value="Histidine kinase sensor protein"/>
    <property type="match status" value="1"/>
</dbReference>
<dbReference type="PANTHER" id="PTHR42878:SF15">
    <property type="entry name" value="BACTERIOPHYTOCHROME"/>
    <property type="match status" value="1"/>
</dbReference>
<dbReference type="NCBIfam" id="TIGR00229">
    <property type="entry name" value="sensory_box"/>
    <property type="match status" value="4"/>
</dbReference>
<evidence type="ECO:0000256" key="2">
    <source>
        <dbReference type="ARBA" id="ARBA00012438"/>
    </source>
</evidence>
<feature type="domain" description="PAS" evidence="11">
    <location>
        <begin position="749"/>
        <end position="791"/>
    </location>
</feature>
<accession>U7QCT0</accession>
<dbReference type="SMART" id="SM00086">
    <property type="entry name" value="PAC"/>
    <property type="match status" value="2"/>
</dbReference>
<feature type="coiled-coil region" evidence="8">
    <location>
        <begin position="1038"/>
        <end position="1069"/>
    </location>
</feature>
<feature type="domain" description="PAC" evidence="12">
    <location>
        <begin position="529"/>
        <end position="581"/>
    </location>
</feature>
<evidence type="ECO:0000313" key="13">
    <source>
        <dbReference type="EMBL" id="ERT04521.1"/>
    </source>
</evidence>
<evidence type="ECO:0000259" key="12">
    <source>
        <dbReference type="PROSITE" id="PS50113"/>
    </source>
</evidence>
<dbReference type="Gene3D" id="3.30.565.10">
    <property type="entry name" value="Histidine kinase-like ATPase, C-terminal domain"/>
    <property type="match status" value="1"/>
</dbReference>
<feature type="transmembrane region" description="Helical" evidence="9">
    <location>
        <begin position="170"/>
        <end position="190"/>
    </location>
</feature>
<keyword evidence="14" id="KW-1185">Reference proteome</keyword>
<keyword evidence="5" id="KW-0418">Kinase</keyword>
<dbReference type="Gene3D" id="3.30.450.20">
    <property type="entry name" value="PAS domain"/>
    <property type="match status" value="4"/>
</dbReference>
<evidence type="ECO:0000259" key="10">
    <source>
        <dbReference type="PROSITE" id="PS50109"/>
    </source>
</evidence>
<dbReference type="SUPFAM" id="SSF47384">
    <property type="entry name" value="Homodimeric domain of signal transducing histidine kinase"/>
    <property type="match status" value="1"/>
</dbReference>
<dbReference type="InterPro" id="IPR003018">
    <property type="entry name" value="GAF"/>
</dbReference>
<dbReference type="SMART" id="SM00091">
    <property type="entry name" value="PAS"/>
    <property type="match status" value="4"/>
</dbReference>
<dbReference type="Pfam" id="PF00512">
    <property type="entry name" value="HisKA"/>
    <property type="match status" value="1"/>
</dbReference>
<dbReference type="PANTHER" id="PTHR42878">
    <property type="entry name" value="TWO-COMPONENT HISTIDINE KINASE"/>
    <property type="match status" value="1"/>
</dbReference>
<comment type="caution">
    <text evidence="13">The sequence shown here is derived from an EMBL/GenBank/DDBJ whole genome shotgun (WGS) entry which is preliminary data.</text>
</comment>
<dbReference type="InterPro" id="IPR004358">
    <property type="entry name" value="Sig_transdc_His_kin-like_C"/>
</dbReference>
<dbReference type="CDD" id="cd00130">
    <property type="entry name" value="PAS"/>
    <property type="match status" value="2"/>
</dbReference>
<evidence type="ECO:0000256" key="1">
    <source>
        <dbReference type="ARBA" id="ARBA00000085"/>
    </source>
</evidence>
<sequence length="1310" mass="147411">MTAHAPNLETSNSRKLLQLLRSLSLYSSLIVLITGCVVLMGWALDIDILTSILPERITMKPNTALGFIVSGTVLGLWHRQQSLSNPKLQRILTFLINIGSVLIIVEGLITLIEYRFNLDFQIDELLFPASPDAVDAIVKGRMAPNTAVNFILSGSALTLLAGRRWYPAQLLSLFMFLIALLGLTGHLYAINPLYSVGSPTGMAIHTSICFMLVSLGILFACADLGWMQEVTSSDAGGIMARRLIPLLTILPLMIGLFVLVLYQTFQLTPESVFALRSILGIVIFVAIVWRNAKTLNRIDSHRQQIQKHLINSEHRFRAIFDQTYQFIGLLQPDGILIEANQTALEFGGLSPTDVIGKPVWETNWWSTSTQAQEQLKQAVATAASGEFIRYEVEVQGAGNTVATIDFSIKPLRDQQGNVSLLIPEGRDITPLKQKEKKLQKLNRQLQEVNTLLRRREEEFRALAENIPDTITRHDRAYRYLYTNPAYTKQSGIPSTVYRGKTPRELAYREGITQMWETSLETVFQTGQMKIDEFEVINNKNEVKIYQTLVIPEFAPDSSVQSVLTISRDITQLRQTEHQLRQLNQHLESQVQNRTAELAATNALLREEVDRRQTIQRELVEQKQLLESFFEGSTVGMFLLDQQLRFIQLNQAIAEINGVSVEASLGFTADEIIPNLAPQLNPIYQQVLETNEPLFNVEISGETPKNPGVTRYWQGSYFPLLREDDQIMAIGAVIVEISTRKQAEIALQASEHRFRQAVVEAPFPIIIHAEDGKILQISNTITQITGYTAQEIPTIEDWTERAYGERQNVVLERINQLYTLNHRVDEGEFEVRTKDKTTRIWDFSSAPLGQVWDHRRLVISMATDITERKQAEVALATRLRQQALITQLGQVALSGCSLEILFDQTTQRVAESLGVEYCKVLELLPGGERLLLRSGVGWHEGLVGKAILGTDHDSQAGFTLRVHEPVVVEDLTTESRFSGPSLLREHRVISGMSTIIEGRDSDQPFGILGIHSTQRQDFTPDDVNFLQAIANLLAEAITRKQTEEEIYELNKTLEQRVQERTQQLQDVNQEMEAFSYSVAHDLRAPLRAIQGFSQVLIEDYGNQLDELGQEYINRMGASAERLDQLIQDLLAYSRLGRTEIKLQNVSLAVVLEAVLNELKPDLETKQAQIFIDPSLPIVLAQRNVLKQVIANLLSNAIKFVEPGVLPIVSIKAEKQQVNPVEIKTHPSETQWVRLWIEDNGIGISPQHQKKIFEAFERLHGIESYAGTGIGLAIVKRGVERMGGRFGVKSDLGHGSRFWIELICAESVEISR</sequence>
<evidence type="ECO:0000256" key="8">
    <source>
        <dbReference type="SAM" id="Coils"/>
    </source>
</evidence>
<feature type="domain" description="PAS" evidence="11">
    <location>
        <begin position="621"/>
        <end position="690"/>
    </location>
</feature>
<dbReference type="InterPro" id="IPR035965">
    <property type="entry name" value="PAS-like_dom_sf"/>
</dbReference>
<dbReference type="PROSITE" id="PS50109">
    <property type="entry name" value="HIS_KIN"/>
    <property type="match status" value="1"/>
</dbReference>
<dbReference type="PRINTS" id="PR00344">
    <property type="entry name" value="BCTRLSENSOR"/>
</dbReference>
<dbReference type="InterPro" id="IPR003661">
    <property type="entry name" value="HisK_dim/P_dom"/>
</dbReference>
<dbReference type="SUPFAM" id="SSF55874">
    <property type="entry name" value="ATPase domain of HSP90 chaperone/DNA topoisomerase II/histidine kinase"/>
    <property type="match status" value="1"/>
</dbReference>
<dbReference type="PATRIC" id="fig|1348334.3.peg.5313"/>
<feature type="domain" description="PAS" evidence="11">
    <location>
        <begin position="312"/>
        <end position="357"/>
    </location>
</feature>
<dbReference type="EC" id="2.7.13.3" evidence="2"/>
<dbReference type="EMBL" id="AUZM01000092">
    <property type="protein sequence ID" value="ERT04521.1"/>
    <property type="molecule type" value="Genomic_DNA"/>
</dbReference>
<dbReference type="PROSITE" id="PS50113">
    <property type="entry name" value="PAC"/>
    <property type="match status" value="3"/>
</dbReference>
<gene>
    <name evidence="13" type="ORF">M595_5528</name>
</gene>
<dbReference type="Gene3D" id="1.10.287.130">
    <property type="match status" value="1"/>
</dbReference>
<dbReference type="InterPro" id="IPR013656">
    <property type="entry name" value="PAS_4"/>
</dbReference>
<dbReference type="SUPFAM" id="SSF55785">
    <property type="entry name" value="PYP-like sensor domain (PAS domain)"/>
    <property type="match status" value="4"/>
</dbReference>
<dbReference type="Pfam" id="PF08448">
    <property type="entry name" value="PAS_4"/>
    <property type="match status" value="3"/>
</dbReference>
<dbReference type="Pfam" id="PF02518">
    <property type="entry name" value="HATPase_c"/>
    <property type="match status" value="1"/>
</dbReference>
<evidence type="ECO:0000256" key="6">
    <source>
        <dbReference type="ARBA" id="ARBA00023012"/>
    </source>
</evidence>
<evidence type="ECO:0000256" key="4">
    <source>
        <dbReference type="ARBA" id="ARBA00022679"/>
    </source>
</evidence>
<feature type="transmembrane region" description="Helical" evidence="9">
    <location>
        <begin position="63"/>
        <end position="79"/>
    </location>
</feature>
<dbReference type="OrthoDB" id="9808408at2"/>
<protein>
    <recommendedName>
        <fullName evidence="2">histidine kinase</fullName>
        <ecNumber evidence="2">2.7.13.3</ecNumber>
    </recommendedName>
</protein>
<keyword evidence="3" id="KW-0597">Phosphoprotein</keyword>
<evidence type="ECO:0000256" key="3">
    <source>
        <dbReference type="ARBA" id="ARBA00022553"/>
    </source>
</evidence>
<dbReference type="SMART" id="SM00065">
    <property type="entry name" value="GAF"/>
    <property type="match status" value="1"/>
</dbReference>
<dbReference type="GO" id="GO:0016020">
    <property type="term" value="C:membrane"/>
    <property type="evidence" value="ECO:0007669"/>
    <property type="project" value="UniProtKB-SubCell"/>
</dbReference>
<reference evidence="13 14" key="1">
    <citation type="journal article" date="2013" name="Front. Microbiol.">
        <title>Comparative genomic analyses of the cyanobacterium, Lyngbya aestuarii BL J, a powerful hydrogen producer.</title>
        <authorList>
            <person name="Kothari A."/>
            <person name="Vaughn M."/>
            <person name="Garcia-Pichel F."/>
        </authorList>
    </citation>
    <scope>NUCLEOTIDE SEQUENCE [LARGE SCALE GENOMIC DNA]</scope>
    <source>
        <strain evidence="13 14">BL J</strain>
    </source>
</reference>
<dbReference type="Gene3D" id="3.30.450.40">
    <property type="match status" value="1"/>
</dbReference>
<dbReference type="InterPro" id="IPR050351">
    <property type="entry name" value="BphY/WalK/GraS-like"/>
</dbReference>
<dbReference type="SMART" id="SM00387">
    <property type="entry name" value="HATPase_c"/>
    <property type="match status" value="1"/>
</dbReference>
<dbReference type="InterPro" id="IPR001610">
    <property type="entry name" value="PAC"/>
</dbReference>
<feature type="transmembrane region" description="Helical" evidence="9">
    <location>
        <begin position="142"/>
        <end position="161"/>
    </location>
</feature>
<name>U7QCT0_9CYAN</name>
<dbReference type="GO" id="GO:0007234">
    <property type="term" value="P:osmosensory signaling via phosphorelay pathway"/>
    <property type="evidence" value="ECO:0007669"/>
    <property type="project" value="TreeGrafter"/>
</dbReference>
<dbReference type="CDD" id="cd00082">
    <property type="entry name" value="HisKA"/>
    <property type="match status" value="1"/>
</dbReference>
<dbReference type="InterPro" id="IPR036097">
    <property type="entry name" value="HisK_dim/P_sf"/>
</dbReference>
<feature type="transmembrane region" description="Helical" evidence="9">
    <location>
        <begin position="23"/>
        <end position="43"/>
    </location>
</feature>
<keyword evidence="8" id="KW-0175">Coiled coil</keyword>
<dbReference type="RefSeq" id="WP_023069199.1">
    <property type="nucleotide sequence ID" value="NZ_AUZM01000092.1"/>
</dbReference>
<dbReference type="GO" id="GO:0030295">
    <property type="term" value="F:protein kinase activator activity"/>
    <property type="evidence" value="ECO:0007669"/>
    <property type="project" value="TreeGrafter"/>
</dbReference>
<keyword evidence="6" id="KW-0902">Two-component regulatory system</keyword>
<feature type="coiled-coil region" evidence="8">
    <location>
        <begin position="431"/>
        <end position="465"/>
    </location>
</feature>
<evidence type="ECO:0000313" key="14">
    <source>
        <dbReference type="Proteomes" id="UP000017127"/>
    </source>
</evidence>
<dbReference type="SUPFAM" id="SSF55781">
    <property type="entry name" value="GAF domain-like"/>
    <property type="match status" value="1"/>
</dbReference>
<dbReference type="InterPro" id="IPR005467">
    <property type="entry name" value="His_kinase_dom"/>
</dbReference>
<keyword evidence="4" id="KW-0808">Transferase</keyword>
<dbReference type="InterPro" id="IPR000014">
    <property type="entry name" value="PAS"/>
</dbReference>
<dbReference type="PROSITE" id="PS50112">
    <property type="entry name" value="PAS"/>
    <property type="match status" value="3"/>
</dbReference>
<feature type="transmembrane region" description="Helical" evidence="9">
    <location>
        <begin position="243"/>
        <end position="265"/>
    </location>
</feature>
<dbReference type="SMART" id="SM00388">
    <property type="entry name" value="HisKA"/>
    <property type="match status" value="1"/>
</dbReference>
<keyword evidence="7 9" id="KW-0472">Membrane</keyword>
<evidence type="ECO:0000256" key="7">
    <source>
        <dbReference type="ARBA" id="ARBA00023136"/>
    </source>
</evidence>
<feature type="domain" description="PAC" evidence="12">
    <location>
        <begin position="388"/>
        <end position="440"/>
    </location>
</feature>
<feature type="transmembrane region" description="Helical" evidence="9">
    <location>
        <begin position="202"/>
        <end position="222"/>
    </location>
</feature>
<evidence type="ECO:0000256" key="9">
    <source>
        <dbReference type="SAM" id="Phobius"/>
    </source>
</evidence>
<keyword evidence="9" id="KW-1133">Transmembrane helix</keyword>
<feature type="domain" description="PAC" evidence="12">
    <location>
        <begin position="824"/>
        <end position="876"/>
    </location>
</feature>
<feature type="domain" description="Histidine kinase" evidence="10">
    <location>
        <begin position="1076"/>
        <end position="1304"/>
    </location>
</feature>
<comment type="catalytic activity">
    <reaction evidence="1">
        <text>ATP + protein L-histidine = ADP + protein N-phospho-L-histidine.</text>
        <dbReference type="EC" id="2.7.13.3"/>
    </reaction>
</comment>
<dbReference type="FunFam" id="3.30.450.20:FF:000155">
    <property type="entry name" value="Sensor histidine kinase TodS"/>
    <property type="match status" value="1"/>
</dbReference>
<dbReference type="GO" id="GO:0000156">
    <property type="term" value="F:phosphorelay response regulator activity"/>
    <property type="evidence" value="ECO:0007669"/>
    <property type="project" value="TreeGrafter"/>
</dbReference>
<dbReference type="Pfam" id="PF01590">
    <property type="entry name" value="GAF"/>
    <property type="match status" value="1"/>
</dbReference>